<sequence>MKYIIILNLITGLLFSREKPDSLGNELPLVPTRTISFNTTEGTWMSLDVSPDGKSIIFDLVGDLYSIPFRGGEAKRITSGIAFDSQPVFSPDGQLISFISDRSGSENLWISNVNGSNPKQLSKSENGQYASPVFSNDG</sequence>
<organism evidence="3">
    <name type="scientific">marine metagenome</name>
    <dbReference type="NCBI Taxonomy" id="408172"/>
    <lineage>
        <taxon>unclassified sequences</taxon>
        <taxon>metagenomes</taxon>
        <taxon>ecological metagenomes</taxon>
    </lineage>
</organism>
<dbReference type="SUPFAM" id="SSF82171">
    <property type="entry name" value="DPP6 N-terminal domain-like"/>
    <property type="match status" value="1"/>
</dbReference>
<protein>
    <recommendedName>
        <fullName evidence="4">Amidohydrolase</fullName>
    </recommendedName>
</protein>
<dbReference type="EMBL" id="UINC01232051">
    <property type="protein sequence ID" value="SVE64852.1"/>
    <property type="molecule type" value="Genomic_DNA"/>
</dbReference>
<dbReference type="PANTHER" id="PTHR36842:SF1">
    <property type="entry name" value="PROTEIN TOLB"/>
    <property type="match status" value="1"/>
</dbReference>
<name>A0A383F6P0_9ZZZZ</name>
<proteinExistence type="inferred from homology"/>
<comment type="similarity">
    <text evidence="1">Belongs to the TolB family.</text>
</comment>
<dbReference type="InterPro" id="IPR011042">
    <property type="entry name" value="6-blade_b-propeller_TolB-like"/>
</dbReference>
<dbReference type="PANTHER" id="PTHR36842">
    <property type="entry name" value="PROTEIN TOLB HOMOLOG"/>
    <property type="match status" value="1"/>
</dbReference>
<feature type="non-terminal residue" evidence="3">
    <location>
        <position position="138"/>
    </location>
</feature>
<evidence type="ECO:0000313" key="3">
    <source>
        <dbReference type="EMBL" id="SVE64852.1"/>
    </source>
</evidence>
<feature type="region of interest" description="Disordered" evidence="2">
    <location>
        <begin position="116"/>
        <end position="138"/>
    </location>
</feature>
<reference evidence="3" key="1">
    <citation type="submission" date="2018-05" db="EMBL/GenBank/DDBJ databases">
        <authorList>
            <person name="Lanie J.A."/>
            <person name="Ng W.-L."/>
            <person name="Kazmierczak K.M."/>
            <person name="Andrzejewski T.M."/>
            <person name="Davidsen T.M."/>
            <person name="Wayne K.J."/>
            <person name="Tettelin H."/>
            <person name="Glass J.I."/>
            <person name="Rusch D."/>
            <person name="Podicherti R."/>
            <person name="Tsui H.-C.T."/>
            <person name="Winkler M.E."/>
        </authorList>
    </citation>
    <scope>NUCLEOTIDE SEQUENCE</scope>
</reference>
<evidence type="ECO:0000256" key="1">
    <source>
        <dbReference type="ARBA" id="ARBA00009820"/>
    </source>
</evidence>
<gene>
    <name evidence="3" type="ORF">METZ01_LOCUS517706</name>
</gene>
<dbReference type="Gene3D" id="2.120.10.30">
    <property type="entry name" value="TolB, C-terminal domain"/>
    <property type="match status" value="1"/>
</dbReference>
<evidence type="ECO:0008006" key="4">
    <source>
        <dbReference type="Google" id="ProtNLM"/>
    </source>
</evidence>
<dbReference type="AlphaFoldDB" id="A0A383F6P0"/>
<dbReference type="InterPro" id="IPR011659">
    <property type="entry name" value="WD40"/>
</dbReference>
<accession>A0A383F6P0</accession>
<dbReference type="Pfam" id="PF07676">
    <property type="entry name" value="PD40"/>
    <property type="match status" value="1"/>
</dbReference>
<evidence type="ECO:0000256" key="2">
    <source>
        <dbReference type="SAM" id="MobiDB-lite"/>
    </source>
</evidence>